<name>A0A2P8FV53_9BACL</name>
<dbReference type="PROSITE" id="PS50977">
    <property type="entry name" value="HTH_TETR_2"/>
    <property type="match status" value="1"/>
</dbReference>
<dbReference type="PROSITE" id="PS01081">
    <property type="entry name" value="HTH_TETR_1"/>
    <property type="match status" value="1"/>
</dbReference>
<reference evidence="4 5" key="1">
    <citation type="submission" date="2018-03" db="EMBL/GenBank/DDBJ databases">
        <title>Genomic Encyclopedia of Type Strains, Phase III (KMG-III): the genomes of soil and plant-associated and newly described type strains.</title>
        <authorList>
            <person name="Whitman W."/>
        </authorList>
    </citation>
    <scope>NUCLEOTIDE SEQUENCE [LARGE SCALE GENOMIC DNA]</scope>
    <source>
        <strain evidence="4 5">CGMCC 1.12259</strain>
    </source>
</reference>
<dbReference type="OrthoDB" id="9812993at2"/>
<evidence type="ECO:0000313" key="4">
    <source>
        <dbReference type="EMBL" id="PSL25515.1"/>
    </source>
</evidence>
<feature type="domain" description="HTH tetR-type" evidence="3">
    <location>
        <begin position="2"/>
        <end position="62"/>
    </location>
</feature>
<dbReference type="GO" id="GO:0003677">
    <property type="term" value="F:DNA binding"/>
    <property type="evidence" value="ECO:0007669"/>
    <property type="project" value="UniProtKB-UniRule"/>
</dbReference>
<comment type="caution">
    <text evidence="4">The sequence shown here is derived from an EMBL/GenBank/DDBJ whole genome shotgun (WGS) entry which is preliminary data.</text>
</comment>
<dbReference type="PRINTS" id="PR00455">
    <property type="entry name" value="HTHTETR"/>
</dbReference>
<protein>
    <submittedName>
        <fullName evidence="4">TetR family transcriptional regulator</fullName>
    </submittedName>
</protein>
<keyword evidence="1 2" id="KW-0238">DNA-binding</keyword>
<evidence type="ECO:0000259" key="3">
    <source>
        <dbReference type="PROSITE" id="PS50977"/>
    </source>
</evidence>
<dbReference type="PANTHER" id="PTHR43479:SF22">
    <property type="entry name" value="TRANSCRIPTIONAL REGULATOR, TETR FAMILY"/>
    <property type="match status" value="1"/>
</dbReference>
<organism evidence="4 5">
    <name type="scientific">Planomicrobium soli</name>
    <dbReference type="NCBI Taxonomy" id="1176648"/>
    <lineage>
        <taxon>Bacteria</taxon>
        <taxon>Bacillati</taxon>
        <taxon>Bacillota</taxon>
        <taxon>Bacilli</taxon>
        <taxon>Bacillales</taxon>
        <taxon>Caryophanaceae</taxon>
        <taxon>Planomicrobium</taxon>
    </lineage>
</organism>
<dbReference type="RefSeq" id="WP_106534802.1">
    <property type="nucleotide sequence ID" value="NZ_PYAT01000021.1"/>
</dbReference>
<dbReference type="Pfam" id="PF00440">
    <property type="entry name" value="TetR_N"/>
    <property type="match status" value="1"/>
</dbReference>
<dbReference type="SUPFAM" id="SSF46689">
    <property type="entry name" value="Homeodomain-like"/>
    <property type="match status" value="1"/>
</dbReference>
<accession>A0A2P8FV53</accession>
<evidence type="ECO:0000256" key="2">
    <source>
        <dbReference type="PROSITE-ProRule" id="PRU00335"/>
    </source>
</evidence>
<sequence length="286" mass="32581">MNLKKQNIINAAYSLFINKGYISSSIQDILDEAGVSKGTFYNYFSSKSECLVAIMESIGSEIRQKRMAAAVGKKVNDPEVLAEQLCIRIQLNQEKNLFTLYESIFYSQDEELKLFSRQTYIAEIEWISSRIIDLFGEKATPYALENAGIIHGSIQQLIHLWRLSSEEELPIEKLADFIIRRLNTTITEQMETGDQFIQKKQLFADTQVEAVSLAALAVQLKSQADLLDEEDADAKQLVIFLAEELTRPKPRRLVCESVLATLANYPAHEKTLVILLEQTWKQLQKL</sequence>
<dbReference type="InterPro" id="IPR023772">
    <property type="entry name" value="DNA-bd_HTH_TetR-type_CS"/>
</dbReference>
<dbReference type="Proteomes" id="UP000242682">
    <property type="component" value="Unassembled WGS sequence"/>
</dbReference>
<dbReference type="PANTHER" id="PTHR43479">
    <property type="entry name" value="ACREF/ENVCD OPERON REPRESSOR-RELATED"/>
    <property type="match status" value="1"/>
</dbReference>
<dbReference type="AlphaFoldDB" id="A0A2P8FV53"/>
<dbReference type="InterPro" id="IPR001647">
    <property type="entry name" value="HTH_TetR"/>
</dbReference>
<proteinExistence type="predicted"/>
<evidence type="ECO:0000256" key="1">
    <source>
        <dbReference type="ARBA" id="ARBA00023125"/>
    </source>
</evidence>
<feature type="DNA-binding region" description="H-T-H motif" evidence="2">
    <location>
        <begin position="25"/>
        <end position="44"/>
    </location>
</feature>
<keyword evidence="5" id="KW-1185">Reference proteome</keyword>
<gene>
    <name evidence="4" type="ORF">B0H99_1212</name>
</gene>
<dbReference type="InterPro" id="IPR009057">
    <property type="entry name" value="Homeodomain-like_sf"/>
</dbReference>
<evidence type="ECO:0000313" key="5">
    <source>
        <dbReference type="Proteomes" id="UP000242682"/>
    </source>
</evidence>
<dbReference type="Gene3D" id="1.10.357.10">
    <property type="entry name" value="Tetracycline Repressor, domain 2"/>
    <property type="match status" value="1"/>
</dbReference>
<dbReference type="EMBL" id="PYAT01000021">
    <property type="protein sequence ID" value="PSL25515.1"/>
    <property type="molecule type" value="Genomic_DNA"/>
</dbReference>
<dbReference type="InterPro" id="IPR050624">
    <property type="entry name" value="HTH-type_Tx_Regulator"/>
</dbReference>